<dbReference type="Gene3D" id="4.10.60.10">
    <property type="entry name" value="Zinc finger, CCHC-type"/>
    <property type="match status" value="1"/>
</dbReference>
<protein>
    <recommendedName>
        <fullName evidence="2">CCHC-type domain-containing protein</fullName>
    </recommendedName>
</protein>
<dbReference type="InterPro" id="IPR036875">
    <property type="entry name" value="Znf_CCHC_sf"/>
</dbReference>
<dbReference type="GO" id="GO:0003676">
    <property type="term" value="F:nucleic acid binding"/>
    <property type="evidence" value="ECO:0007669"/>
    <property type="project" value="InterPro"/>
</dbReference>
<dbReference type="EMBL" id="BKCJ010430388">
    <property type="protein sequence ID" value="GFA47420.1"/>
    <property type="molecule type" value="Genomic_DNA"/>
</dbReference>
<accession>A0A699JN36</accession>
<evidence type="ECO:0000313" key="1">
    <source>
        <dbReference type="EMBL" id="GFA47420.1"/>
    </source>
</evidence>
<proteinExistence type="predicted"/>
<organism evidence="1">
    <name type="scientific">Tanacetum cinerariifolium</name>
    <name type="common">Dalmatian daisy</name>
    <name type="synonym">Chrysanthemum cinerariifolium</name>
    <dbReference type="NCBI Taxonomy" id="118510"/>
    <lineage>
        <taxon>Eukaryota</taxon>
        <taxon>Viridiplantae</taxon>
        <taxon>Streptophyta</taxon>
        <taxon>Embryophyta</taxon>
        <taxon>Tracheophyta</taxon>
        <taxon>Spermatophyta</taxon>
        <taxon>Magnoliopsida</taxon>
        <taxon>eudicotyledons</taxon>
        <taxon>Gunneridae</taxon>
        <taxon>Pentapetalae</taxon>
        <taxon>asterids</taxon>
        <taxon>campanulids</taxon>
        <taxon>Asterales</taxon>
        <taxon>Asteraceae</taxon>
        <taxon>Asteroideae</taxon>
        <taxon>Anthemideae</taxon>
        <taxon>Anthemidinae</taxon>
        <taxon>Tanacetum</taxon>
    </lineage>
</organism>
<sequence>MTTLAEFMIIVGADNRPPMLDKILYDLWKIHMKLYIENRKNGRMILNLVENGPLIWPTVEENGETRKKKYEELSAAEKLQADCDLKATNIVLQGIPPVVYAIVNHHEYYWRFAQLINDMHIINMKMRPVQVNTKFLNSLPPEWSKFMTDATIQDGRVTMQQVLGRQVQNYAGAGKKGNATSSESNNAAGQARVVKCYNFQGEGHIARQCTQPKRPRNASWFKEKAMPA</sequence>
<gene>
    <name evidence="1" type="ORF">Tci_619392</name>
</gene>
<dbReference type="GO" id="GO:0008270">
    <property type="term" value="F:zinc ion binding"/>
    <property type="evidence" value="ECO:0007669"/>
    <property type="project" value="InterPro"/>
</dbReference>
<evidence type="ECO:0008006" key="2">
    <source>
        <dbReference type="Google" id="ProtNLM"/>
    </source>
</evidence>
<name>A0A699JN36_TANCI</name>
<reference evidence="1" key="1">
    <citation type="journal article" date="2019" name="Sci. Rep.">
        <title>Draft genome of Tanacetum cinerariifolium, the natural source of mosquito coil.</title>
        <authorList>
            <person name="Yamashiro T."/>
            <person name="Shiraishi A."/>
            <person name="Satake H."/>
            <person name="Nakayama K."/>
        </authorList>
    </citation>
    <scope>NUCLEOTIDE SEQUENCE</scope>
</reference>
<dbReference type="AlphaFoldDB" id="A0A699JN36"/>
<dbReference type="SUPFAM" id="SSF57756">
    <property type="entry name" value="Retrovirus zinc finger-like domains"/>
    <property type="match status" value="1"/>
</dbReference>
<comment type="caution">
    <text evidence="1">The sequence shown here is derived from an EMBL/GenBank/DDBJ whole genome shotgun (WGS) entry which is preliminary data.</text>
</comment>